<dbReference type="OrthoDB" id="3210158at2"/>
<dbReference type="AlphaFoldDB" id="A0A0W8I1Z0"/>
<evidence type="ECO:0000313" key="2">
    <source>
        <dbReference type="EMBL" id="KUG51766.1"/>
    </source>
</evidence>
<dbReference type="EMBL" id="LQBL01000031">
    <property type="protein sequence ID" value="KUG51766.1"/>
    <property type="molecule type" value="Genomic_DNA"/>
</dbReference>
<evidence type="ECO:0000256" key="1">
    <source>
        <dbReference type="SAM" id="MobiDB-lite"/>
    </source>
</evidence>
<evidence type="ECO:0000313" key="3">
    <source>
        <dbReference type="Proteomes" id="UP000054837"/>
    </source>
</evidence>
<name>A0A0W8I1Z0_9MICO</name>
<evidence type="ECO:0008006" key="4">
    <source>
        <dbReference type="Google" id="ProtNLM"/>
    </source>
</evidence>
<dbReference type="RefSeq" id="WP_058892062.1">
    <property type="nucleotide sequence ID" value="NZ_LQBL01000031.1"/>
</dbReference>
<protein>
    <recommendedName>
        <fullName evidence="4">DUF3027 domain-containing protein</fullName>
    </recommendedName>
</protein>
<sequence length="251" mass="26795">MPTARIPKSDAVLTGAVEVARAAALEIAEPGTVGEHLEVVLEAERLATHYFACSASAYPGWRWAVTLSRVPRARKATVSEVHLLPGEGALLAPEWVPYAERLAPGDIGPGDRTAYVEDDPRLEAGFEATGEDDVDAVALWELGLGRPRVLSPEGREAAATRWHDGERGPGSEAARKAPAPCRTCGYFVPMSGALRSVFGVCANEWSPADGAVVALDFGCGAHSEVDVEQRPSEKIDPPVLDDETEIVFTER</sequence>
<reference evidence="2 3" key="1">
    <citation type="submission" date="2015-12" db="EMBL/GenBank/DDBJ databases">
        <title>Serinicoccus chungangenesis strain CD08_5 genome sequencing and assembly.</title>
        <authorList>
            <person name="Chander A.M."/>
            <person name="Kaur G."/>
            <person name="Nair G.R."/>
            <person name="Dhawan D.K."/>
            <person name="Kochhar R.K."/>
            <person name="Mayilraj S."/>
            <person name="Bhadada S.K."/>
        </authorList>
    </citation>
    <scope>NUCLEOTIDE SEQUENCE [LARGE SCALE GENOMIC DNA]</scope>
    <source>
        <strain evidence="2 3">CD08_5</strain>
    </source>
</reference>
<proteinExistence type="predicted"/>
<dbReference type="Proteomes" id="UP000054837">
    <property type="component" value="Unassembled WGS sequence"/>
</dbReference>
<dbReference type="Pfam" id="PF11228">
    <property type="entry name" value="DUF3027"/>
    <property type="match status" value="1"/>
</dbReference>
<keyword evidence="3" id="KW-1185">Reference proteome</keyword>
<feature type="compositionally biased region" description="Basic and acidic residues" evidence="1">
    <location>
        <begin position="154"/>
        <end position="175"/>
    </location>
</feature>
<feature type="region of interest" description="Disordered" evidence="1">
    <location>
        <begin position="154"/>
        <end position="177"/>
    </location>
</feature>
<organism evidence="2 3">
    <name type="scientific">Serinicoccus chungangensis</name>
    <dbReference type="NCBI Taxonomy" id="767452"/>
    <lineage>
        <taxon>Bacteria</taxon>
        <taxon>Bacillati</taxon>
        <taxon>Actinomycetota</taxon>
        <taxon>Actinomycetes</taxon>
        <taxon>Micrococcales</taxon>
        <taxon>Ornithinimicrobiaceae</taxon>
        <taxon>Serinicoccus</taxon>
    </lineage>
</organism>
<comment type="caution">
    <text evidence="2">The sequence shown here is derived from an EMBL/GenBank/DDBJ whole genome shotgun (WGS) entry which is preliminary data.</text>
</comment>
<accession>A0A0W8I1Z0</accession>
<gene>
    <name evidence="2" type="ORF">AVL62_07345</name>
</gene>
<dbReference type="InterPro" id="IPR021391">
    <property type="entry name" value="DUF3027"/>
</dbReference>
<dbReference type="STRING" id="767452.AVL62_07345"/>